<reference evidence="2 3" key="1">
    <citation type="submission" date="2019-03" db="EMBL/GenBank/DDBJ databases">
        <title>Metabolic reconstructions from genomes of highly enriched 'Candidatus Accumulibacter' and 'Candidatus Competibacter' bioreactor populations.</title>
        <authorList>
            <person name="Annavajhala M.K."/>
            <person name="Welles L."/>
            <person name="Abbas B."/>
            <person name="Sorokin D."/>
            <person name="Park H."/>
            <person name="Van Loosdrecht M."/>
            <person name="Chandran K."/>
        </authorList>
    </citation>
    <scope>NUCLEOTIDE SEQUENCE [LARGE SCALE GENOMIC DNA]</scope>
    <source>
        <strain evidence="2 3">SBR_G</strain>
    </source>
</reference>
<dbReference type="SUPFAM" id="SSF53098">
    <property type="entry name" value="Ribonuclease H-like"/>
    <property type="match status" value="1"/>
</dbReference>
<dbReference type="EMBL" id="SPMZ01000013">
    <property type="protein sequence ID" value="NMQ18511.1"/>
    <property type="molecule type" value="Genomic_DNA"/>
</dbReference>
<dbReference type="InterPro" id="IPR003201">
    <property type="entry name" value="Transposase_Tn5"/>
</dbReference>
<evidence type="ECO:0000313" key="3">
    <source>
        <dbReference type="Proteomes" id="UP000760480"/>
    </source>
</evidence>
<evidence type="ECO:0000259" key="1">
    <source>
        <dbReference type="Pfam" id="PF02281"/>
    </source>
</evidence>
<keyword evidence="3" id="KW-1185">Reference proteome</keyword>
<gene>
    <name evidence="2" type="ORF">E4P82_04445</name>
</gene>
<dbReference type="InterPro" id="IPR012337">
    <property type="entry name" value="RNaseH-like_sf"/>
</dbReference>
<dbReference type="PANTHER" id="PTHR37319:SF1">
    <property type="entry name" value="TRANSPOSASE TN5 DIMERISATION DOMAIN-CONTAINING PROTEIN"/>
    <property type="match status" value="1"/>
</dbReference>
<dbReference type="InterPro" id="IPR014737">
    <property type="entry name" value="Transposase_Tn5-like_C"/>
</dbReference>
<accession>A0ABX1TIA8</accession>
<dbReference type="Gene3D" id="1.10.740.10">
    <property type="entry name" value="Transferase Inhibitor Protein From Tn5, Chain"/>
    <property type="match status" value="1"/>
</dbReference>
<evidence type="ECO:0000313" key="2">
    <source>
        <dbReference type="EMBL" id="NMQ18511.1"/>
    </source>
</evidence>
<dbReference type="PANTHER" id="PTHR37319">
    <property type="entry name" value="TRANSPOSASE"/>
    <property type="match status" value="1"/>
</dbReference>
<dbReference type="Pfam" id="PF02281">
    <property type="entry name" value="Dimer_Tnp_Tn5"/>
    <property type="match status" value="1"/>
</dbReference>
<protein>
    <recommendedName>
        <fullName evidence="1">Transposase Tn5 dimerisation domain-containing protein</fullName>
    </recommendedName>
</protein>
<sequence length="114" mass="12454">MERLEPALALYLIIAWRLHYLTVLGRAIPELPGDAVLDPAEWRAVYVAIHRKSPPETPPALPILLAWIARLGGHLGRKCDGPPGPQALWIGLQRARDLAWGMQLASELLAPSAG</sequence>
<comment type="caution">
    <text evidence="2">The sequence shown here is derived from an EMBL/GenBank/DDBJ whole genome shotgun (WGS) entry which is preliminary data.</text>
</comment>
<dbReference type="Proteomes" id="UP000760480">
    <property type="component" value="Unassembled WGS sequence"/>
</dbReference>
<proteinExistence type="predicted"/>
<dbReference type="InterPro" id="IPR047768">
    <property type="entry name" value="Tn5p-like"/>
</dbReference>
<organism evidence="2 3">
    <name type="scientific">Candidatus Competibacter phosphatis</name>
    <dbReference type="NCBI Taxonomy" id="221280"/>
    <lineage>
        <taxon>Bacteria</taxon>
        <taxon>Pseudomonadati</taxon>
        <taxon>Pseudomonadota</taxon>
        <taxon>Gammaproteobacteria</taxon>
        <taxon>Candidatus Competibacteraceae</taxon>
        <taxon>Candidatus Competibacter</taxon>
    </lineage>
</organism>
<name>A0ABX1TIA8_9GAMM</name>
<feature type="domain" description="Transposase Tn5 dimerisation" evidence="1">
    <location>
        <begin position="13"/>
        <end position="97"/>
    </location>
</feature>